<evidence type="ECO:0000256" key="1">
    <source>
        <dbReference type="ARBA" id="ARBA00004429"/>
    </source>
</evidence>
<dbReference type="GO" id="GO:0022857">
    <property type="term" value="F:transmembrane transporter activity"/>
    <property type="evidence" value="ECO:0007669"/>
    <property type="project" value="TreeGrafter"/>
</dbReference>
<dbReference type="InterPro" id="IPR055348">
    <property type="entry name" value="DctQ"/>
</dbReference>
<evidence type="ECO:0000313" key="11">
    <source>
        <dbReference type="EMBL" id="PRR68564.1"/>
    </source>
</evidence>
<dbReference type="Proteomes" id="UP000239430">
    <property type="component" value="Unassembled WGS sequence"/>
</dbReference>
<comment type="subcellular location">
    <subcellularLocation>
        <location evidence="1">Cell inner membrane</location>
        <topology evidence="1">Multi-pass membrane protein</topology>
    </subcellularLocation>
</comment>
<dbReference type="RefSeq" id="WP_161952878.1">
    <property type="nucleotide sequence ID" value="NZ_PVXL01000081.1"/>
</dbReference>
<dbReference type="NCBIfam" id="TIGR00786">
    <property type="entry name" value="dctM"/>
    <property type="match status" value="1"/>
</dbReference>
<dbReference type="PANTHER" id="PTHR33362:SF5">
    <property type="entry name" value="C4-DICARBOXYLATE TRAP TRANSPORTER LARGE PERMEASE PROTEIN DCTM"/>
    <property type="match status" value="1"/>
</dbReference>
<dbReference type="GO" id="GO:0005886">
    <property type="term" value="C:plasma membrane"/>
    <property type="evidence" value="ECO:0007669"/>
    <property type="project" value="UniProtKB-SubCell"/>
</dbReference>
<feature type="transmembrane region" description="Helical" evidence="8">
    <location>
        <begin position="520"/>
        <end position="550"/>
    </location>
</feature>
<keyword evidence="5 8" id="KW-0812">Transmembrane</keyword>
<keyword evidence="3" id="KW-1003">Cell membrane</keyword>
<feature type="domain" description="TRAP C4-dicarboxylate transport system permease DctM subunit" evidence="10">
    <location>
        <begin position="212"/>
        <end position="623"/>
    </location>
</feature>
<feature type="domain" description="Tripartite ATP-independent periplasmic transporters DctQ component" evidence="9">
    <location>
        <begin position="32"/>
        <end position="163"/>
    </location>
</feature>
<feature type="transmembrane region" description="Helical" evidence="8">
    <location>
        <begin position="341"/>
        <end position="365"/>
    </location>
</feature>
<keyword evidence="2" id="KW-0813">Transport</keyword>
<dbReference type="PANTHER" id="PTHR33362">
    <property type="entry name" value="SIALIC ACID TRAP TRANSPORTER PERMEASE PROTEIN SIAT-RELATED"/>
    <property type="match status" value="1"/>
</dbReference>
<name>A0A9X7P4N2_9FIRM</name>
<feature type="transmembrane region" description="Helical" evidence="8">
    <location>
        <begin position="607"/>
        <end position="628"/>
    </location>
</feature>
<feature type="transmembrane region" description="Helical" evidence="8">
    <location>
        <begin position="478"/>
        <end position="500"/>
    </location>
</feature>
<feature type="transmembrane region" description="Helical" evidence="8">
    <location>
        <begin position="102"/>
        <end position="123"/>
    </location>
</feature>
<evidence type="ECO:0000259" key="10">
    <source>
        <dbReference type="Pfam" id="PF06808"/>
    </source>
</evidence>
<evidence type="ECO:0000256" key="8">
    <source>
        <dbReference type="SAM" id="Phobius"/>
    </source>
</evidence>
<evidence type="ECO:0000256" key="2">
    <source>
        <dbReference type="ARBA" id="ARBA00022448"/>
    </source>
</evidence>
<keyword evidence="6 8" id="KW-1133">Transmembrane helix</keyword>
<evidence type="ECO:0000256" key="3">
    <source>
        <dbReference type="ARBA" id="ARBA00022475"/>
    </source>
</evidence>
<feature type="transmembrane region" description="Helical" evidence="8">
    <location>
        <begin position="377"/>
        <end position="398"/>
    </location>
</feature>
<organism evidence="11 12">
    <name type="scientific">Neomoorella stamsii</name>
    <dbReference type="NCBI Taxonomy" id="1266720"/>
    <lineage>
        <taxon>Bacteria</taxon>
        <taxon>Bacillati</taxon>
        <taxon>Bacillota</taxon>
        <taxon>Clostridia</taxon>
        <taxon>Neomoorellales</taxon>
        <taxon>Neomoorellaceae</taxon>
        <taxon>Neomoorella</taxon>
    </lineage>
</organism>
<evidence type="ECO:0000256" key="6">
    <source>
        <dbReference type="ARBA" id="ARBA00022989"/>
    </source>
</evidence>
<gene>
    <name evidence="11" type="primary">siaT_12</name>
    <name evidence="11" type="ORF">MOST_33430</name>
</gene>
<keyword evidence="12" id="KW-1185">Reference proteome</keyword>
<keyword evidence="7 8" id="KW-0472">Membrane</keyword>
<feature type="transmembrane region" description="Helical" evidence="8">
    <location>
        <begin position="419"/>
        <end position="442"/>
    </location>
</feature>
<feature type="transmembrane region" description="Helical" evidence="8">
    <location>
        <begin position="135"/>
        <end position="156"/>
    </location>
</feature>
<dbReference type="AlphaFoldDB" id="A0A9X7P4N2"/>
<dbReference type="Pfam" id="PF04290">
    <property type="entry name" value="DctQ"/>
    <property type="match status" value="1"/>
</dbReference>
<feature type="transmembrane region" description="Helical" evidence="8">
    <location>
        <begin position="20"/>
        <end position="42"/>
    </location>
</feature>
<accession>A0A9X7P4N2</accession>
<comment type="caution">
    <text evidence="11">The sequence shown here is derived from an EMBL/GenBank/DDBJ whole genome shotgun (WGS) entry which is preliminary data.</text>
</comment>
<evidence type="ECO:0000313" key="12">
    <source>
        <dbReference type="Proteomes" id="UP000239430"/>
    </source>
</evidence>
<evidence type="ECO:0000259" key="9">
    <source>
        <dbReference type="Pfam" id="PF04290"/>
    </source>
</evidence>
<dbReference type="EMBL" id="PVXL01000081">
    <property type="protein sequence ID" value="PRR68564.1"/>
    <property type="molecule type" value="Genomic_DNA"/>
</dbReference>
<dbReference type="Pfam" id="PF06808">
    <property type="entry name" value="DctM"/>
    <property type="match status" value="1"/>
</dbReference>
<feature type="transmembrane region" description="Helical" evidence="8">
    <location>
        <begin position="562"/>
        <end position="587"/>
    </location>
</feature>
<feature type="transmembrane region" description="Helical" evidence="8">
    <location>
        <begin position="176"/>
        <end position="194"/>
    </location>
</feature>
<keyword evidence="4" id="KW-0997">Cell inner membrane</keyword>
<feature type="transmembrane region" description="Helical" evidence="8">
    <location>
        <begin position="201"/>
        <end position="220"/>
    </location>
</feature>
<sequence length="633" mass="68179">MNGLNKAIAALDKVGILSRWVNMFGVAVLFLMVILTFVNVILRKFFNSPIIGVVEITEVMMLVAIFLGIAYTQDMEGHVRVDVITARLAPRPKLTMESINDLLAIAMFVIVIWQVIERMLVFIQRNTMHSPFLPIPAAPIAAIVIFGCILLTLLLIRDFLLKLTEALQLGLKLYHWGLMFGVPILLAGSAIFWMQPNLWNISLPFVGLIGIVVSLILFFMGMPIAFALLLVSFVFVAHIKGTLIALDMVGTEMYRTACSYSWSTLPFFVLMGFICLYAKFGDDLFRAAYKWIGHLRGGMATATIGACAAFAAIVGDSVAATATMTAVAMPEMKKVNYDDHLTAGCIVSGAALGPIIPPSVTFIIFGLLTGVSIGELFVAGIIPGIIMALCFIAVIFAWCRINPGVAPAGERSGWKSRIVSLKAVGPVLILFLLVIGGIYTGLFTPTEGGAIGAVVALILGIITKRFTLGSFAQSLLEAGKVTSMVFLILISAQMFARFAAWCNVSPTLTTLITNLRLSPAGFVVFVLVILSLAGCFIDGLALILISIPILYPIAVSLGIDPIWFLVLIAISVNMGNFTPPVGINLFVLKGMNKDIPVSVIYKGALPFVLANIVALALLFFIPGLITWLPAALK</sequence>
<evidence type="ECO:0000256" key="7">
    <source>
        <dbReference type="ARBA" id="ARBA00023136"/>
    </source>
</evidence>
<feature type="transmembrane region" description="Helical" evidence="8">
    <location>
        <begin position="448"/>
        <end position="466"/>
    </location>
</feature>
<feature type="transmembrane region" description="Helical" evidence="8">
    <location>
        <begin position="226"/>
        <end position="246"/>
    </location>
</feature>
<feature type="transmembrane region" description="Helical" evidence="8">
    <location>
        <begin position="300"/>
        <end position="329"/>
    </location>
</feature>
<evidence type="ECO:0000256" key="4">
    <source>
        <dbReference type="ARBA" id="ARBA00022519"/>
    </source>
</evidence>
<dbReference type="InterPro" id="IPR004681">
    <property type="entry name" value="TRAP_DctM"/>
</dbReference>
<proteinExistence type="predicted"/>
<evidence type="ECO:0000256" key="5">
    <source>
        <dbReference type="ARBA" id="ARBA00022692"/>
    </source>
</evidence>
<protein>
    <submittedName>
        <fullName evidence="11">Sialic acid TRAP transporter permease protein SiaT</fullName>
    </submittedName>
</protein>
<feature type="transmembrane region" description="Helical" evidence="8">
    <location>
        <begin position="49"/>
        <end position="71"/>
    </location>
</feature>
<feature type="transmembrane region" description="Helical" evidence="8">
    <location>
        <begin position="258"/>
        <end position="280"/>
    </location>
</feature>
<reference evidence="11 12" key="1">
    <citation type="submission" date="2018-03" db="EMBL/GenBank/DDBJ databases">
        <title>Genome sequence of Moorella stamsii DSM 26217.</title>
        <authorList>
            <person name="Poehlein A."/>
            <person name="Daniel R."/>
        </authorList>
    </citation>
    <scope>NUCLEOTIDE SEQUENCE [LARGE SCALE GENOMIC DNA]</scope>
    <source>
        <strain evidence="12">DSM 26217</strain>
    </source>
</reference>
<dbReference type="InterPro" id="IPR010656">
    <property type="entry name" value="DctM"/>
</dbReference>